<dbReference type="GO" id="GO:0005886">
    <property type="term" value="C:plasma membrane"/>
    <property type="evidence" value="ECO:0007669"/>
    <property type="project" value="UniProtKB-SubCell"/>
</dbReference>
<sequence length="191" mass="20651">MDLFYLAISSTFVNNILLAQYLGHCPFLGVSKRIGTALGMAAAIIFVTILSAIFTWSTFTYVLRPYGLEFLQTLTFILIIASLVQLVEIILKKKSKALYNALGVYLALITTNCAVMGVALLITRKELGFIEMLVFAIASSVGYALALLLFAGHRERLQISAIPKSMQGTAIALVTAGIMSLAFIGFRGMAA</sequence>
<dbReference type="Pfam" id="PF02508">
    <property type="entry name" value="Rnf-Nqr"/>
    <property type="match status" value="1"/>
</dbReference>
<dbReference type="InterPro" id="IPR003667">
    <property type="entry name" value="NqrDE/RnfAE"/>
</dbReference>
<dbReference type="PIRSF" id="PIRSF006102">
    <property type="entry name" value="NQR_DE"/>
    <property type="match status" value="1"/>
</dbReference>
<keyword evidence="2 8" id="KW-0813">Transport</keyword>
<dbReference type="GO" id="GO:0012505">
    <property type="term" value="C:endomembrane system"/>
    <property type="evidence" value="ECO:0007669"/>
    <property type="project" value="UniProtKB-SubCell"/>
</dbReference>
<keyword evidence="5 8" id="KW-0249">Electron transport</keyword>
<organism evidence="9 10">
    <name type="scientific">Desulfofustis glycolicus DSM 9705</name>
    <dbReference type="NCBI Taxonomy" id="1121409"/>
    <lineage>
        <taxon>Bacteria</taxon>
        <taxon>Pseudomonadati</taxon>
        <taxon>Thermodesulfobacteriota</taxon>
        <taxon>Desulfobulbia</taxon>
        <taxon>Desulfobulbales</taxon>
        <taxon>Desulfocapsaceae</taxon>
        <taxon>Desulfofustis</taxon>
    </lineage>
</organism>
<evidence type="ECO:0000313" key="9">
    <source>
        <dbReference type="EMBL" id="SHI09466.1"/>
    </source>
</evidence>
<keyword evidence="4 8" id="KW-1278">Translocase</keyword>
<dbReference type="OrthoDB" id="9803631at2"/>
<keyword evidence="3 8" id="KW-0812">Transmembrane</keyword>
<gene>
    <name evidence="8" type="primary">rnfA</name>
    <name evidence="9" type="ORF">SAMN02745124_03840</name>
</gene>
<dbReference type="EMBL" id="FQXS01000032">
    <property type="protein sequence ID" value="SHI09466.1"/>
    <property type="molecule type" value="Genomic_DNA"/>
</dbReference>
<dbReference type="InterPro" id="IPR050133">
    <property type="entry name" value="NqrDE/RnfAE_oxidrdctase"/>
</dbReference>
<feature type="transmembrane region" description="Helical" evidence="8">
    <location>
        <begin position="98"/>
        <end position="122"/>
    </location>
</feature>
<evidence type="ECO:0000256" key="7">
    <source>
        <dbReference type="ARBA" id="ARBA00023136"/>
    </source>
</evidence>
<dbReference type="GO" id="GO:0022900">
    <property type="term" value="P:electron transport chain"/>
    <property type="evidence" value="ECO:0007669"/>
    <property type="project" value="UniProtKB-UniRule"/>
</dbReference>
<dbReference type="RefSeq" id="WP_073378676.1">
    <property type="nucleotide sequence ID" value="NZ_FQXS01000032.1"/>
</dbReference>
<feature type="transmembrane region" description="Helical" evidence="8">
    <location>
        <begin position="170"/>
        <end position="190"/>
    </location>
</feature>
<keyword evidence="10" id="KW-1185">Reference proteome</keyword>
<evidence type="ECO:0000256" key="8">
    <source>
        <dbReference type="HAMAP-Rule" id="MF_00459"/>
    </source>
</evidence>
<comment type="similarity">
    <text evidence="8">Belongs to the NqrDE/RnfAE family.</text>
</comment>
<evidence type="ECO:0000256" key="2">
    <source>
        <dbReference type="ARBA" id="ARBA00022448"/>
    </source>
</evidence>
<keyword evidence="8" id="KW-1003">Cell membrane</keyword>
<feature type="transmembrane region" description="Helical" evidence="8">
    <location>
        <begin position="6"/>
        <end position="23"/>
    </location>
</feature>
<dbReference type="PANTHER" id="PTHR30335:SF0">
    <property type="entry name" value="ION-TRANSLOCATING OXIDOREDUCTASE COMPLEX SUBUNIT A"/>
    <property type="match status" value="1"/>
</dbReference>
<keyword evidence="7 8" id="KW-0472">Membrane</keyword>
<comment type="function">
    <text evidence="8">Part of a membrane-bound complex that couples electron transfer with translocation of ions across the membrane.</text>
</comment>
<evidence type="ECO:0000256" key="6">
    <source>
        <dbReference type="ARBA" id="ARBA00022989"/>
    </source>
</evidence>
<accession>A0A1M5YBV2</accession>
<protein>
    <recommendedName>
        <fullName evidence="8">Ion-translocating oxidoreductase complex subunit A</fullName>
        <ecNumber evidence="8">7.-.-.-</ecNumber>
    </recommendedName>
    <alternativeName>
        <fullName evidence="8">Rnf electron transport complex subunit A</fullName>
    </alternativeName>
</protein>
<dbReference type="HAMAP" id="MF_00459">
    <property type="entry name" value="RsxA_RnfA"/>
    <property type="match status" value="1"/>
</dbReference>
<dbReference type="InterPro" id="IPR011293">
    <property type="entry name" value="Ion_transpt_RnfA/RsxA"/>
</dbReference>
<evidence type="ECO:0000256" key="3">
    <source>
        <dbReference type="ARBA" id="ARBA00022692"/>
    </source>
</evidence>
<evidence type="ECO:0000256" key="5">
    <source>
        <dbReference type="ARBA" id="ARBA00022982"/>
    </source>
</evidence>
<evidence type="ECO:0000256" key="4">
    <source>
        <dbReference type="ARBA" id="ARBA00022967"/>
    </source>
</evidence>
<feature type="transmembrane region" description="Helical" evidence="8">
    <location>
        <begin position="128"/>
        <end position="150"/>
    </location>
</feature>
<dbReference type="NCBIfam" id="TIGR01943">
    <property type="entry name" value="rnfA"/>
    <property type="match status" value="1"/>
</dbReference>
<dbReference type="PANTHER" id="PTHR30335">
    <property type="entry name" value="INTEGRAL MEMBRANE PROTEIN OF SOXR-REDUCING COMPLEX"/>
    <property type="match status" value="1"/>
</dbReference>
<proteinExistence type="inferred from homology"/>
<evidence type="ECO:0000256" key="1">
    <source>
        <dbReference type="ARBA" id="ARBA00004127"/>
    </source>
</evidence>
<keyword evidence="6 8" id="KW-1133">Transmembrane helix</keyword>
<dbReference type="EC" id="7.-.-.-" evidence="8"/>
<dbReference type="STRING" id="1121409.SAMN02745124_03840"/>
<comment type="subcellular location">
    <subcellularLocation>
        <location evidence="8">Cell membrane</location>
        <topology evidence="8">Multi-pass membrane protein</topology>
    </subcellularLocation>
    <subcellularLocation>
        <location evidence="1">Endomembrane system</location>
        <topology evidence="1">Multi-pass membrane protein</topology>
    </subcellularLocation>
</comment>
<feature type="transmembrane region" description="Helical" evidence="8">
    <location>
        <begin position="70"/>
        <end position="91"/>
    </location>
</feature>
<dbReference type="AlphaFoldDB" id="A0A1M5YBV2"/>
<feature type="transmembrane region" description="Helical" evidence="8">
    <location>
        <begin position="35"/>
        <end position="58"/>
    </location>
</feature>
<dbReference type="Proteomes" id="UP000184139">
    <property type="component" value="Unassembled WGS sequence"/>
</dbReference>
<reference evidence="9 10" key="1">
    <citation type="submission" date="2016-11" db="EMBL/GenBank/DDBJ databases">
        <authorList>
            <person name="Jaros S."/>
            <person name="Januszkiewicz K."/>
            <person name="Wedrychowicz H."/>
        </authorList>
    </citation>
    <scope>NUCLEOTIDE SEQUENCE [LARGE SCALE GENOMIC DNA]</scope>
    <source>
        <strain evidence="9 10">DSM 9705</strain>
    </source>
</reference>
<evidence type="ECO:0000313" key="10">
    <source>
        <dbReference type="Proteomes" id="UP000184139"/>
    </source>
</evidence>
<comment type="subunit">
    <text evidence="8">The complex is composed of six subunits: RnfA, RnfB, RnfC, RnfD, RnfE and RnfG.</text>
</comment>
<name>A0A1M5YBV2_9BACT</name>